<dbReference type="RefSeq" id="WP_132703943.1">
    <property type="nucleotide sequence ID" value="NZ_SLZR01000026.1"/>
</dbReference>
<dbReference type="Pfam" id="PF00106">
    <property type="entry name" value="adh_short"/>
    <property type="match status" value="1"/>
</dbReference>
<organism evidence="2 3">
    <name type="scientific">Reinekea marinisedimentorum</name>
    <dbReference type="NCBI Taxonomy" id="230495"/>
    <lineage>
        <taxon>Bacteria</taxon>
        <taxon>Pseudomonadati</taxon>
        <taxon>Pseudomonadota</taxon>
        <taxon>Gammaproteobacteria</taxon>
        <taxon>Oceanospirillales</taxon>
        <taxon>Saccharospirillaceae</taxon>
        <taxon>Reinekea</taxon>
    </lineage>
</organism>
<dbReference type="InterPro" id="IPR052184">
    <property type="entry name" value="SDR_enzymes"/>
</dbReference>
<dbReference type="AlphaFoldDB" id="A0A4R3HSN0"/>
<evidence type="ECO:0000313" key="3">
    <source>
        <dbReference type="Proteomes" id="UP000295793"/>
    </source>
</evidence>
<comment type="similarity">
    <text evidence="1">Belongs to the short-chain dehydrogenases/reductases (SDR) family.</text>
</comment>
<evidence type="ECO:0000313" key="2">
    <source>
        <dbReference type="EMBL" id="TCS36166.1"/>
    </source>
</evidence>
<dbReference type="GO" id="GO:0016616">
    <property type="term" value="F:oxidoreductase activity, acting on the CH-OH group of donors, NAD or NADP as acceptor"/>
    <property type="evidence" value="ECO:0007669"/>
    <property type="project" value="TreeGrafter"/>
</dbReference>
<gene>
    <name evidence="2" type="ORF">BCF53_12612</name>
</gene>
<keyword evidence="3" id="KW-1185">Reference proteome</keyword>
<dbReference type="OrthoDB" id="5786478at2"/>
<dbReference type="InterPro" id="IPR036291">
    <property type="entry name" value="NAD(P)-bd_dom_sf"/>
</dbReference>
<reference evidence="2 3" key="1">
    <citation type="submission" date="2019-03" db="EMBL/GenBank/DDBJ databases">
        <title>Genomic Encyclopedia of Archaeal and Bacterial Type Strains, Phase II (KMG-II): from individual species to whole genera.</title>
        <authorList>
            <person name="Goeker M."/>
        </authorList>
    </citation>
    <scope>NUCLEOTIDE SEQUENCE [LARGE SCALE GENOMIC DNA]</scope>
    <source>
        <strain evidence="2 3">DSM 15388</strain>
    </source>
</reference>
<accession>A0A4R3HSN0</accession>
<evidence type="ECO:0000256" key="1">
    <source>
        <dbReference type="RuleBase" id="RU000363"/>
    </source>
</evidence>
<dbReference type="Proteomes" id="UP000295793">
    <property type="component" value="Unassembled WGS sequence"/>
</dbReference>
<dbReference type="CDD" id="cd05325">
    <property type="entry name" value="carb_red_sniffer_like_SDR_c"/>
    <property type="match status" value="1"/>
</dbReference>
<proteinExistence type="inferred from homology"/>
<protein>
    <submittedName>
        <fullName evidence="2">NAD(P)-dependent dehydrogenase (Short-subunit alcohol dehydrogenase family)</fullName>
    </submittedName>
</protein>
<dbReference type="Gene3D" id="3.40.50.720">
    <property type="entry name" value="NAD(P)-binding Rossmann-like Domain"/>
    <property type="match status" value="1"/>
</dbReference>
<dbReference type="PRINTS" id="PR00081">
    <property type="entry name" value="GDHRDH"/>
</dbReference>
<comment type="caution">
    <text evidence="2">The sequence shown here is derived from an EMBL/GenBank/DDBJ whole genome shotgun (WGS) entry which is preliminary data.</text>
</comment>
<sequence>MQHTVITGANRGIGLEFTRYYLSIGHQVTATVRNLDTAQELSALQAENKHLTLRVLDISQSSSIAAFTEQLGNKPIDVLINNAGYYGPKGYSLGNIDVHEWQKVMQINVLGTIELTQALLSNLKRAQSPAKIAFLTSKMGSMGDNNSGGSYIYRSSKAALNACIKSLSIDLAPEILVAALHPGWVQTDMGGANALITAQESVAGLASVIDQLNELTTGQFIDYSGKLIPW</sequence>
<dbReference type="PRINTS" id="PR00080">
    <property type="entry name" value="SDRFAMILY"/>
</dbReference>
<dbReference type="InterPro" id="IPR002347">
    <property type="entry name" value="SDR_fam"/>
</dbReference>
<name>A0A4R3HSN0_9GAMM</name>
<dbReference type="SUPFAM" id="SSF51735">
    <property type="entry name" value="NAD(P)-binding Rossmann-fold domains"/>
    <property type="match status" value="1"/>
</dbReference>
<dbReference type="PANTHER" id="PTHR45458">
    <property type="entry name" value="SHORT-CHAIN DEHYDROGENASE/REDUCTASE SDR"/>
    <property type="match status" value="1"/>
</dbReference>
<dbReference type="EMBL" id="SLZR01000026">
    <property type="protein sequence ID" value="TCS36166.1"/>
    <property type="molecule type" value="Genomic_DNA"/>
</dbReference>
<dbReference type="PANTHER" id="PTHR45458:SF1">
    <property type="entry name" value="SHORT CHAIN DEHYDROGENASE"/>
    <property type="match status" value="1"/>
</dbReference>